<dbReference type="Pfam" id="PF02152">
    <property type="entry name" value="FolB"/>
    <property type="match status" value="1"/>
</dbReference>
<dbReference type="SMART" id="SM00905">
    <property type="entry name" value="FolB"/>
    <property type="match status" value="1"/>
</dbReference>
<dbReference type="EC" id="4.1.2.25" evidence="6"/>
<organism evidence="8 9">
    <name type="scientific">Celerinatantimonas yamalensis</name>
    <dbReference type="NCBI Taxonomy" id="559956"/>
    <lineage>
        <taxon>Bacteria</taxon>
        <taxon>Pseudomonadati</taxon>
        <taxon>Pseudomonadota</taxon>
        <taxon>Gammaproteobacteria</taxon>
        <taxon>Celerinatantimonadaceae</taxon>
        <taxon>Celerinatantimonas</taxon>
    </lineage>
</organism>
<dbReference type="SUPFAM" id="SSF55620">
    <property type="entry name" value="Tetrahydrobiopterin biosynthesis enzymes-like"/>
    <property type="match status" value="1"/>
</dbReference>
<evidence type="ECO:0000313" key="8">
    <source>
        <dbReference type="EMBL" id="MFM2484665.1"/>
    </source>
</evidence>
<dbReference type="PANTHER" id="PTHR42844">
    <property type="entry name" value="DIHYDRONEOPTERIN ALDOLASE 1-RELATED"/>
    <property type="match status" value="1"/>
</dbReference>
<proteinExistence type="inferred from homology"/>
<dbReference type="InterPro" id="IPR043133">
    <property type="entry name" value="GTP-CH-I_C/QueF"/>
</dbReference>
<comment type="pathway">
    <text evidence="2 6">Cofactor biosynthesis; tetrahydrofolate biosynthesis; 2-amino-4-hydroxy-6-hydroxymethyl-7,8-dihydropteridine diphosphate from 7,8-dihydroneopterin triphosphate: step 3/4.</text>
</comment>
<comment type="similarity">
    <text evidence="3 6">Belongs to the DHNA family.</text>
</comment>
<dbReference type="Proteomes" id="UP001629953">
    <property type="component" value="Unassembled WGS sequence"/>
</dbReference>
<evidence type="ECO:0000256" key="6">
    <source>
        <dbReference type="RuleBase" id="RU362079"/>
    </source>
</evidence>
<evidence type="ECO:0000259" key="7">
    <source>
        <dbReference type="SMART" id="SM00905"/>
    </source>
</evidence>
<keyword evidence="9" id="KW-1185">Reference proteome</keyword>
<evidence type="ECO:0000256" key="3">
    <source>
        <dbReference type="ARBA" id="ARBA00005708"/>
    </source>
</evidence>
<dbReference type="NCBIfam" id="TIGR00525">
    <property type="entry name" value="folB"/>
    <property type="match status" value="1"/>
</dbReference>
<reference evidence="8 9" key="1">
    <citation type="journal article" date="2013" name="Int. J. Syst. Evol. Microbiol.">
        <title>Celerinatantimonas yamalensis sp. nov., a cold-adapted diazotrophic bacterium from a cold permafrost brine.</title>
        <authorList>
            <person name="Shcherbakova V."/>
            <person name="Chuvilskaya N."/>
            <person name="Rivkina E."/>
            <person name="Demidov N."/>
            <person name="Uchaeva V."/>
            <person name="Suetin S."/>
            <person name="Suzina N."/>
            <person name="Gilichinsky D."/>
        </authorList>
    </citation>
    <scope>NUCLEOTIDE SEQUENCE [LARGE SCALE GENOMIC DNA]</scope>
    <source>
        <strain evidence="8 9">C7</strain>
    </source>
</reference>
<evidence type="ECO:0000256" key="2">
    <source>
        <dbReference type="ARBA" id="ARBA00005013"/>
    </source>
</evidence>
<evidence type="ECO:0000256" key="5">
    <source>
        <dbReference type="ARBA" id="ARBA00023239"/>
    </source>
</evidence>
<sequence length="119" mass="13339">MDKVFIEELCVYTTIGVYDWEKQIKQKLVLDLIMDWDNSLAAADDDLRYALNYAAVSEAVTSLIQAQPYELIETVAEHVAQLLLREFAITHLTVKVRKPGAVANALSVGVSIERTRSDV</sequence>
<dbReference type="PANTHER" id="PTHR42844:SF1">
    <property type="entry name" value="DIHYDRONEOPTERIN ALDOLASE 1-RELATED"/>
    <property type="match status" value="1"/>
</dbReference>
<comment type="caution">
    <text evidence="8">The sequence shown here is derived from an EMBL/GenBank/DDBJ whole genome shotgun (WGS) entry which is preliminary data.</text>
</comment>
<dbReference type="RefSeq" id="WP_408622851.1">
    <property type="nucleotide sequence ID" value="NZ_JBEQCT010000002.1"/>
</dbReference>
<feature type="domain" description="Dihydroneopterin aldolase/epimerase" evidence="7">
    <location>
        <begin position="4"/>
        <end position="114"/>
    </location>
</feature>
<comment type="catalytic activity">
    <reaction evidence="1 6">
        <text>7,8-dihydroneopterin = 6-hydroxymethyl-7,8-dihydropterin + glycolaldehyde</text>
        <dbReference type="Rhea" id="RHEA:10540"/>
        <dbReference type="ChEBI" id="CHEBI:17001"/>
        <dbReference type="ChEBI" id="CHEBI:17071"/>
        <dbReference type="ChEBI" id="CHEBI:44841"/>
        <dbReference type="EC" id="4.1.2.25"/>
    </reaction>
</comment>
<accession>A0ABW9G4R4</accession>
<dbReference type="Gene3D" id="3.30.1130.10">
    <property type="match status" value="1"/>
</dbReference>
<keyword evidence="5 6" id="KW-0456">Lyase</keyword>
<dbReference type="GO" id="GO:0004150">
    <property type="term" value="F:dihydroneopterin aldolase activity"/>
    <property type="evidence" value="ECO:0007669"/>
    <property type="project" value="UniProtKB-EC"/>
</dbReference>
<dbReference type="InterPro" id="IPR006157">
    <property type="entry name" value="FolB_dom"/>
</dbReference>
<dbReference type="InterPro" id="IPR006156">
    <property type="entry name" value="Dihydroneopterin_aldolase"/>
</dbReference>
<keyword evidence="4 6" id="KW-0289">Folate biosynthesis</keyword>
<evidence type="ECO:0000313" key="9">
    <source>
        <dbReference type="Proteomes" id="UP001629953"/>
    </source>
</evidence>
<dbReference type="CDD" id="cd00534">
    <property type="entry name" value="DHNA_DHNTPE"/>
    <property type="match status" value="1"/>
</dbReference>
<comment type="function">
    <text evidence="6">Catalyzes the conversion of 7,8-dihydroneopterin to 6-hydroxymethyl-7,8-dihydropterin.</text>
</comment>
<gene>
    <name evidence="8" type="primary">folB</name>
    <name evidence="8" type="ORF">ABUE30_06230</name>
</gene>
<dbReference type="EMBL" id="JBEQCT010000002">
    <property type="protein sequence ID" value="MFM2484665.1"/>
    <property type="molecule type" value="Genomic_DNA"/>
</dbReference>
<dbReference type="NCBIfam" id="TIGR00526">
    <property type="entry name" value="folB_dom"/>
    <property type="match status" value="1"/>
</dbReference>
<evidence type="ECO:0000256" key="1">
    <source>
        <dbReference type="ARBA" id="ARBA00001353"/>
    </source>
</evidence>
<protein>
    <recommendedName>
        <fullName evidence="6">7,8-dihydroneopterin aldolase</fullName>
        <ecNumber evidence="6">4.1.2.25</ecNumber>
    </recommendedName>
</protein>
<evidence type="ECO:0000256" key="4">
    <source>
        <dbReference type="ARBA" id="ARBA00022909"/>
    </source>
</evidence>
<name>A0ABW9G4R4_9GAMM</name>